<dbReference type="PANTHER" id="PTHR48063:SF106">
    <property type="entry name" value="LEUCINE-RICH REPEAT DOMAIN, L DOMAIN-LIKE PROTEIN-RELATED"/>
    <property type="match status" value="1"/>
</dbReference>
<reference evidence="7" key="1">
    <citation type="submission" date="2023-04" db="EMBL/GenBank/DDBJ databases">
        <authorList>
            <person name="Vijverberg K."/>
            <person name="Xiong W."/>
            <person name="Schranz E."/>
        </authorList>
    </citation>
    <scope>NUCLEOTIDE SEQUENCE</scope>
</reference>
<comment type="subcellular location">
    <subcellularLocation>
        <location evidence="1">Membrane</location>
        <topology evidence="1">Single-pass type I membrane protein</topology>
    </subcellularLocation>
</comment>
<dbReference type="SUPFAM" id="SSF52047">
    <property type="entry name" value="RNI-like"/>
    <property type="match status" value="1"/>
</dbReference>
<evidence type="ECO:0000313" key="8">
    <source>
        <dbReference type="Proteomes" id="UP001177003"/>
    </source>
</evidence>
<evidence type="ECO:0000256" key="1">
    <source>
        <dbReference type="ARBA" id="ARBA00004479"/>
    </source>
</evidence>
<name>A0AA35ZWJ1_LACSI</name>
<protein>
    <submittedName>
        <fullName evidence="7">Uncharacterized protein</fullName>
    </submittedName>
</protein>
<dbReference type="EMBL" id="OX465084">
    <property type="protein sequence ID" value="CAI9300180.1"/>
    <property type="molecule type" value="Genomic_DNA"/>
</dbReference>
<dbReference type="GO" id="GO:0016020">
    <property type="term" value="C:membrane"/>
    <property type="evidence" value="ECO:0007669"/>
    <property type="project" value="UniProtKB-SubCell"/>
</dbReference>
<dbReference type="PANTHER" id="PTHR48063">
    <property type="entry name" value="LRR RECEPTOR-LIKE KINASE"/>
    <property type="match status" value="1"/>
</dbReference>
<keyword evidence="4" id="KW-1133">Transmembrane helix</keyword>
<evidence type="ECO:0000256" key="5">
    <source>
        <dbReference type="ARBA" id="ARBA00023136"/>
    </source>
</evidence>
<evidence type="ECO:0000313" key="7">
    <source>
        <dbReference type="EMBL" id="CAI9300180.1"/>
    </source>
</evidence>
<dbReference type="InterPro" id="IPR046956">
    <property type="entry name" value="RLP23-like"/>
</dbReference>
<gene>
    <name evidence="7" type="ORF">LSALG_LOCUS38837</name>
</gene>
<dbReference type="Proteomes" id="UP001177003">
    <property type="component" value="Chromosome 8"/>
</dbReference>
<sequence>MRLSPNSHTDVSRCIGEEIWSNVGGPTRGGAELQGDGIIPPYIGNLSNLKLLYLSSDRYGLMVDDMAWTSGLFLLEHLDLSLVHLSGEENMDMLFYMLYSLKELSLKGCGLSNAYLGMMPSLSVLHLSDCRLEKTHLSSPRLNFTTHSKIQHLDLSGNLIHGTFPSVFTNMSSLRVLDLSENMLNSLVPVMPNLLDLAISYN</sequence>
<keyword evidence="2" id="KW-0812">Transmembrane</keyword>
<evidence type="ECO:0000256" key="6">
    <source>
        <dbReference type="ARBA" id="ARBA00023180"/>
    </source>
</evidence>
<evidence type="ECO:0000256" key="4">
    <source>
        <dbReference type="ARBA" id="ARBA00022989"/>
    </source>
</evidence>
<keyword evidence="3" id="KW-0732">Signal</keyword>
<dbReference type="Pfam" id="PF13855">
    <property type="entry name" value="LRR_8"/>
    <property type="match status" value="1"/>
</dbReference>
<dbReference type="Gene3D" id="3.80.10.10">
    <property type="entry name" value="Ribonuclease Inhibitor"/>
    <property type="match status" value="1"/>
</dbReference>
<dbReference type="AlphaFoldDB" id="A0AA35ZWJ1"/>
<keyword evidence="8" id="KW-1185">Reference proteome</keyword>
<evidence type="ECO:0000256" key="3">
    <source>
        <dbReference type="ARBA" id="ARBA00022729"/>
    </source>
</evidence>
<proteinExistence type="predicted"/>
<evidence type="ECO:0000256" key="2">
    <source>
        <dbReference type="ARBA" id="ARBA00022692"/>
    </source>
</evidence>
<accession>A0AA35ZWJ1</accession>
<keyword evidence="5" id="KW-0472">Membrane</keyword>
<dbReference type="PROSITE" id="PS51450">
    <property type="entry name" value="LRR"/>
    <property type="match status" value="1"/>
</dbReference>
<organism evidence="7 8">
    <name type="scientific">Lactuca saligna</name>
    <name type="common">Willowleaf lettuce</name>
    <dbReference type="NCBI Taxonomy" id="75948"/>
    <lineage>
        <taxon>Eukaryota</taxon>
        <taxon>Viridiplantae</taxon>
        <taxon>Streptophyta</taxon>
        <taxon>Embryophyta</taxon>
        <taxon>Tracheophyta</taxon>
        <taxon>Spermatophyta</taxon>
        <taxon>Magnoliopsida</taxon>
        <taxon>eudicotyledons</taxon>
        <taxon>Gunneridae</taxon>
        <taxon>Pentapetalae</taxon>
        <taxon>asterids</taxon>
        <taxon>campanulids</taxon>
        <taxon>Asterales</taxon>
        <taxon>Asteraceae</taxon>
        <taxon>Cichorioideae</taxon>
        <taxon>Cichorieae</taxon>
        <taxon>Lactucinae</taxon>
        <taxon>Lactuca</taxon>
    </lineage>
</organism>
<keyword evidence="6" id="KW-0325">Glycoprotein</keyword>
<dbReference type="InterPro" id="IPR032675">
    <property type="entry name" value="LRR_dom_sf"/>
</dbReference>
<dbReference type="InterPro" id="IPR001611">
    <property type="entry name" value="Leu-rich_rpt"/>
</dbReference>